<dbReference type="OrthoDB" id="9810950at2"/>
<dbReference type="STRING" id="1137991.SAMN05660642_03025"/>
<comment type="pathway">
    <text evidence="1 11">Glycerolipid metabolism; triacylglycerol biosynthesis.</text>
</comment>
<evidence type="ECO:0000256" key="8">
    <source>
        <dbReference type="ARBA" id="ARBA00023098"/>
    </source>
</evidence>
<evidence type="ECO:0000313" key="15">
    <source>
        <dbReference type="Proteomes" id="UP000198680"/>
    </source>
</evidence>
<evidence type="ECO:0000259" key="12">
    <source>
        <dbReference type="Pfam" id="PF03007"/>
    </source>
</evidence>
<feature type="domain" description="O-acyltransferase WSD1-like N-terminal" evidence="12">
    <location>
        <begin position="4"/>
        <end position="269"/>
    </location>
</feature>
<comment type="similarity">
    <text evidence="3 11">Belongs to the long-chain O-acyltransferase family.</text>
</comment>
<evidence type="ECO:0000256" key="1">
    <source>
        <dbReference type="ARBA" id="ARBA00004771"/>
    </source>
</evidence>
<evidence type="ECO:0000256" key="10">
    <source>
        <dbReference type="ARBA" id="ARBA00048109"/>
    </source>
</evidence>
<evidence type="ECO:0000256" key="3">
    <source>
        <dbReference type="ARBA" id="ARBA00009587"/>
    </source>
</evidence>
<comment type="pathway">
    <text evidence="2">Lipid metabolism.</text>
</comment>
<feature type="domain" description="O-acyltransferase WSD1 C-terminal" evidence="13">
    <location>
        <begin position="312"/>
        <end position="456"/>
    </location>
</feature>
<dbReference type="EC" id="2.3.1.20" evidence="4 11"/>
<accession>A0A1G9UZU7</accession>
<dbReference type="AlphaFoldDB" id="A0A1G9UZU7"/>
<evidence type="ECO:0000256" key="6">
    <source>
        <dbReference type="ARBA" id="ARBA00022679"/>
    </source>
</evidence>
<keyword evidence="15" id="KW-1185">Reference proteome</keyword>
<evidence type="ECO:0000256" key="9">
    <source>
        <dbReference type="ARBA" id="ARBA00023315"/>
    </source>
</evidence>
<dbReference type="Gene3D" id="3.30.559.10">
    <property type="entry name" value="Chloramphenicol acetyltransferase-like domain"/>
    <property type="match status" value="1"/>
</dbReference>
<evidence type="ECO:0000256" key="7">
    <source>
        <dbReference type="ARBA" id="ARBA00022798"/>
    </source>
</evidence>
<evidence type="ECO:0000256" key="5">
    <source>
        <dbReference type="ARBA" id="ARBA00022516"/>
    </source>
</evidence>
<protein>
    <recommendedName>
        <fullName evidence="4 11">Diacylglycerol O-acyltransferase</fullName>
        <ecNumber evidence="4 11">2.3.1.20</ecNumber>
    </recommendedName>
</protein>
<dbReference type="InterPro" id="IPR023213">
    <property type="entry name" value="CAT-like_dom_sf"/>
</dbReference>
<dbReference type="GO" id="GO:0071731">
    <property type="term" value="P:response to nitric oxide"/>
    <property type="evidence" value="ECO:0007669"/>
    <property type="project" value="TreeGrafter"/>
</dbReference>
<proteinExistence type="inferred from homology"/>
<evidence type="ECO:0000256" key="4">
    <source>
        <dbReference type="ARBA" id="ARBA00013244"/>
    </source>
</evidence>
<dbReference type="PANTHER" id="PTHR31650:SF1">
    <property type="entry name" value="WAX ESTER SYNTHASE_DIACYLGLYCEROL ACYLTRANSFERASE 4-RELATED"/>
    <property type="match status" value="1"/>
</dbReference>
<organism evidence="14 15">
    <name type="scientific">Geodermatophilus siccatus</name>
    <dbReference type="NCBI Taxonomy" id="1137991"/>
    <lineage>
        <taxon>Bacteria</taxon>
        <taxon>Bacillati</taxon>
        <taxon>Actinomycetota</taxon>
        <taxon>Actinomycetes</taxon>
        <taxon>Geodermatophilales</taxon>
        <taxon>Geodermatophilaceae</taxon>
        <taxon>Geodermatophilus</taxon>
    </lineage>
</organism>
<dbReference type="Proteomes" id="UP000198680">
    <property type="component" value="Unassembled WGS sequence"/>
</dbReference>
<gene>
    <name evidence="14" type="ORF">SAMN05660642_03025</name>
</gene>
<keyword evidence="9 11" id="KW-0012">Acyltransferase</keyword>
<dbReference type="GO" id="GO:0005886">
    <property type="term" value="C:plasma membrane"/>
    <property type="evidence" value="ECO:0007669"/>
    <property type="project" value="TreeGrafter"/>
</dbReference>
<keyword evidence="5 11" id="KW-0444">Lipid biosynthesis</keyword>
<dbReference type="EMBL" id="FNHE01000007">
    <property type="protein sequence ID" value="SDM65521.1"/>
    <property type="molecule type" value="Genomic_DNA"/>
</dbReference>
<dbReference type="InterPro" id="IPR009721">
    <property type="entry name" value="O-acyltransferase_WSD1_C"/>
</dbReference>
<keyword evidence="6 11" id="KW-0808">Transferase</keyword>
<comment type="catalytic activity">
    <reaction evidence="10 11">
        <text>an acyl-CoA + a 1,2-diacyl-sn-glycerol = a triacyl-sn-glycerol + CoA</text>
        <dbReference type="Rhea" id="RHEA:10868"/>
        <dbReference type="ChEBI" id="CHEBI:17815"/>
        <dbReference type="ChEBI" id="CHEBI:57287"/>
        <dbReference type="ChEBI" id="CHEBI:58342"/>
        <dbReference type="ChEBI" id="CHEBI:64615"/>
        <dbReference type="EC" id="2.3.1.20"/>
    </reaction>
</comment>
<dbReference type="InterPro" id="IPR045034">
    <property type="entry name" value="O-acyltransferase_WSD1-like"/>
</dbReference>
<dbReference type="InterPro" id="IPR014292">
    <property type="entry name" value="Acyl_transf_WS/DGAT"/>
</dbReference>
<evidence type="ECO:0000256" key="2">
    <source>
        <dbReference type="ARBA" id="ARBA00005189"/>
    </source>
</evidence>
<sequence>MDRMSPTDAGFYYAESENTPLHVGSVAVFEGPAPSYGDVVRLLLGKLPLVPRYRQRVRRVPLDLGRPLWVDDPHFQILYHVRHTAVPSPGGEEQLRNLAGRVLGQRLDLAKPLWELWLVEGLEDGRWALISKVHHCMVDGIAGTDLMQLMFDLTPDATHGEPQDWAPQRNPSSLEVVAGAVQDAVTHPLRELTRLSGTEGVRGAGRNAVRAGRSLATGVPSMARQLATPTARSLNGPIGPHRRWAWTDAEFDELKGVRTALGGTVNDVVLAAITRGFRDLLERRGSLRQGLVVRSMVPISVRQADQRGQLDNQISAVFVDLPVGEPDPVARLTSVRRQMDEHKKVLQAVDARSIIAMGDFVAPTLLSMGVRAALAAGQMWCQAVTTNVPGPRVPLYVLGRRMCSAHAYVPIAGGTRVSIGIFSYLNTMTFGINADFDAFPDVDVLSGGIRRGIDELVAAARQATPASAAT</sequence>
<dbReference type="Pfam" id="PF06974">
    <property type="entry name" value="WS_DGAT_C"/>
    <property type="match status" value="1"/>
</dbReference>
<keyword evidence="8 11" id="KW-0443">Lipid metabolism</keyword>
<dbReference type="GO" id="GO:0051701">
    <property type="term" value="P:biological process involved in interaction with host"/>
    <property type="evidence" value="ECO:0007669"/>
    <property type="project" value="TreeGrafter"/>
</dbReference>
<dbReference type="Pfam" id="PF03007">
    <property type="entry name" value="WS_DGAT_cat"/>
    <property type="match status" value="1"/>
</dbReference>
<dbReference type="SUPFAM" id="SSF52777">
    <property type="entry name" value="CoA-dependent acyltransferases"/>
    <property type="match status" value="1"/>
</dbReference>
<dbReference type="GO" id="GO:0006071">
    <property type="term" value="P:glycerol metabolic process"/>
    <property type="evidence" value="ECO:0007669"/>
    <property type="project" value="UniProtKB-KW"/>
</dbReference>
<keyword evidence="7 11" id="KW-0319">Glycerol metabolism</keyword>
<evidence type="ECO:0000313" key="14">
    <source>
        <dbReference type="EMBL" id="SDM65521.1"/>
    </source>
</evidence>
<evidence type="ECO:0000256" key="11">
    <source>
        <dbReference type="RuleBase" id="RU361241"/>
    </source>
</evidence>
<dbReference type="GO" id="GO:0004144">
    <property type="term" value="F:diacylglycerol O-acyltransferase activity"/>
    <property type="evidence" value="ECO:0007669"/>
    <property type="project" value="UniProtKB-EC"/>
</dbReference>
<dbReference type="NCBIfam" id="TIGR02946">
    <property type="entry name" value="acyl_WS_DGAT"/>
    <property type="match status" value="1"/>
</dbReference>
<dbReference type="GO" id="GO:0019432">
    <property type="term" value="P:triglyceride biosynthetic process"/>
    <property type="evidence" value="ECO:0007669"/>
    <property type="project" value="UniProtKB-UniPathway"/>
</dbReference>
<dbReference type="GO" id="GO:0001666">
    <property type="term" value="P:response to hypoxia"/>
    <property type="evidence" value="ECO:0007669"/>
    <property type="project" value="TreeGrafter"/>
</dbReference>
<evidence type="ECO:0000259" key="13">
    <source>
        <dbReference type="Pfam" id="PF06974"/>
    </source>
</evidence>
<dbReference type="InterPro" id="IPR004255">
    <property type="entry name" value="O-acyltransferase_WSD1_N"/>
</dbReference>
<dbReference type="UniPathway" id="UPA00282"/>
<dbReference type="PANTHER" id="PTHR31650">
    <property type="entry name" value="O-ACYLTRANSFERASE (WSD1-LIKE) FAMILY PROTEIN"/>
    <property type="match status" value="1"/>
</dbReference>
<name>A0A1G9UZU7_9ACTN</name>
<reference evidence="15" key="1">
    <citation type="submission" date="2016-10" db="EMBL/GenBank/DDBJ databases">
        <authorList>
            <person name="Varghese N."/>
            <person name="Submissions S."/>
        </authorList>
    </citation>
    <scope>NUCLEOTIDE SEQUENCE [LARGE SCALE GENOMIC DNA]</scope>
    <source>
        <strain evidence="15">DSM 45419</strain>
    </source>
</reference>